<dbReference type="Proteomes" id="UP001054821">
    <property type="component" value="Chromosome 4"/>
</dbReference>
<protein>
    <submittedName>
        <fullName evidence="1">Uncharacterized protein</fullName>
    </submittedName>
</protein>
<comment type="caution">
    <text evidence="1">The sequence shown here is derived from an EMBL/GenBank/DDBJ whole genome shotgun (WGS) entry which is preliminary data.</text>
</comment>
<reference evidence="1 2" key="1">
    <citation type="journal article" date="2022" name="G3 (Bethesda)">
        <title>Whole-genome sequence and methylome profiling of the almond [Prunus dulcis (Mill.) D.A. Webb] cultivar 'Nonpareil'.</title>
        <authorList>
            <person name="D'Amico-Willman K.M."/>
            <person name="Ouma W.Z."/>
            <person name="Meulia T."/>
            <person name="Sideli G.M."/>
            <person name="Gradziel T.M."/>
            <person name="Fresnedo-Ramirez J."/>
        </authorList>
    </citation>
    <scope>NUCLEOTIDE SEQUENCE [LARGE SCALE GENOMIC DNA]</scope>
    <source>
        <strain evidence="1">Clone GOH B32 T37-40</strain>
    </source>
</reference>
<name>A0AAD4Z6Q1_PRUDU</name>
<dbReference type="AlphaFoldDB" id="A0AAD4Z6Q1"/>
<evidence type="ECO:0000313" key="2">
    <source>
        <dbReference type="Proteomes" id="UP001054821"/>
    </source>
</evidence>
<dbReference type="PANTHER" id="PTHR10775:SF182">
    <property type="entry name" value="TRANSPOSON, EN_SPM-LIKE, TRANSPOSASE-ASSOCIATED DOMAIN PROTEIN-RELATED"/>
    <property type="match status" value="1"/>
</dbReference>
<sequence>MVESVGENDGDRVCWKKKSKFFDLEYWKYLPVRHVLDIMHIEKNVCDSITSILLEIPEKNKDGITTQLDLLNMWVKTDLQLEYGERHTCLSPWPWNLSRANKRAVCNSLYGMKVPEGYCSNIKNLVSLKDSRLLGLNLMIVIS</sequence>
<proteinExistence type="predicted"/>
<organism evidence="1 2">
    <name type="scientific">Prunus dulcis</name>
    <name type="common">Almond</name>
    <name type="synonym">Amygdalus dulcis</name>
    <dbReference type="NCBI Taxonomy" id="3755"/>
    <lineage>
        <taxon>Eukaryota</taxon>
        <taxon>Viridiplantae</taxon>
        <taxon>Streptophyta</taxon>
        <taxon>Embryophyta</taxon>
        <taxon>Tracheophyta</taxon>
        <taxon>Spermatophyta</taxon>
        <taxon>Magnoliopsida</taxon>
        <taxon>eudicotyledons</taxon>
        <taxon>Gunneridae</taxon>
        <taxon>Pentapetalae</taxon>
        <taxon>rosids</taxon>
        <taxon>fabids</taxon>
        <taxon>Rosales</taxon>
        <taxon>Rosaceae</taxon>
        <taxon>Amygdaloideae</taxon>
        <taxon>Amygdaleae</taxon>
        <taxon>Prunus</taxon>
    </lineage>
</organism>
<gene>
    <name evidence="1" type="ORF">L3X38_024657</name>
</gene>
<accession>A0AAD4Z6Q1</accession>
<evidence type="ECO:0000313" key="1">
    <source>
        <dbReference type="EMBL" id="KAI5334524.1"/>
    </source>
</evidence>
<dbReference type="PANTHER" id="PTHR10775">
    <property type="entry name" value="OS08G0208400 PROTEIN"/>
    <property type="match status" value="1"/>
</dbReference>
<keyword evidence="2" id="KW-1185">Reference proteome</keyword>
<dbReference type="EMBL" id="JAJFAZ020000004">
    <property type="protein sequence ID" value="KAI5334524.1"/>
    <property type="molecule type" value="Genomic_DNA"/>
</dbReference>